<protein>
    <recommendedName>
        <fullName evidence="3 6">DNA polymerase alpha subunit B</fullName>
    </recommendedName>
</protein>
<evidence type="ECO:0000256" key="2">
    <source>
        <dbReference type="ARBA" id="ARBA00007299"/>
    </source>
</evidence>
<dbReference type="GO" id="GO:0005658">
    <property type="term" value="C:alpha DNA polymerase:primase complex"/>
    <property type="evidence" value="ECO:0007669"/>
    <property type="project" value="TreeGrafter"/>
</dbReference>
<dbReference type="PANTHER" id="PTHR23061:SF12">
    <property type="entry name" value="DNA POLYMERASE ALPHA SUBUNIT B"/>
    <property type="match status" value="1"/>
</dbReference>
<dbReference type="Pfam" id="PF22062">
    <property type="entry name" value="OB_DPOA2"/>
    <property type="match status" value="1"/>
</dbReference>
<keyword evidence="12" id="KW-1185">Reference proteome</keyword>
<feature type="domain" description="DNA polymerase alpha subunit B N-terminal" evidence="9">
    <location>
        <begin position="7"/>
        <end position="72"/>
    </location>
</feature>
<dbReference type="AlphaFoldDB" id="A0A9N9R481"/>
<reference evidence="11" key="1">
    <citation type="submission" date="2021-12" db="EMBL/GenBank/DDBJ databases">
        <authorList>
            <person name="King R."/>
        </authorList>
    </citation>
    <scope>NUCLEOTIDE SEQUENCE</scope>
</reference>
<dbReference type="GO" id="GO:0006270">
    <property type="term" value="P:DNA replication initiation"/>
    <property type="evidence" value="ECO:0007669"/>
    <property type="project" value="TreeGrafter"/>
</dbReference>
<dbReference type="InterPro" id="IPR043034">
    <property type="entry name" value="DNA_pol_alpha_B_N_sf"/>
</dbReference>
<evidence type="ECO:0000259" key="9">
    <source>
        <dbReference type="Pfam" id="PF08418"/>
    </source>
</evidence>
<evidence type="ECO:0000256" key="3">
    <source>
        <dbReference type="ARBA" id="ARBA00018596"/>
    </source>
</evidence>
<dbReference type="InterPro" id="IPR054300">
    <property type="entry name" value="OB_DPOA2"/>
</dbReference>
<sequence>MATEELVTEQFQFLGIDVQKEVVSKCVSLCEEYDVDAESFIEQWMAYSLNHMNGASPTIENLETLARKEFSKRSANRTNPPAKEALHSSTGTGLTVYETTVSSQPDNAVLSNYMSSMNKKVKIETEPIPTLHAELRPATYSPNVDRSAKYASRSNPGSVVYSYGDEHLLQRISQPNISNDILNVNVTQVPNHDGICYTKSMFGFELLHEKASTFDNHISYISRCIMKKAGIAESTSVRHKTQTEVTVAGRIECDADARLNPKCVMLQGTWEESLSQIVSIDMDNLQQYSLFPGQVVVMKGINPRGDKFIAHEVFCDSSLPIPDCRADMMNCLEGTLSILVAAGPYTTSDNLNYEPLKDLVTHITTHKPHVVIMTGPFMDSEHSMVKELSMAETFKSFFEKLVDSLGELNNSCPFTKIYIVSSLKDAFHVNIYPTPAYSSRRKHMNINFLPDPCTLNINGIIVGVTSTDVLMHISQEEISLGMGGDRLSRLAAHIMQQQTYYPLWGAGAGSSLPVDAALWAAHAQLPTTPHVIVLPSNFRYFVKEINGCVVVNPEHLTKGTGGGTFARLLVSAEKESRKICAQILRI</sequence>
<dbReference type="OrthoDB" id="336885at2759"/>
<evidence type="ECO:0000256" key="7">
    <source>
        <dbReference type="SAM" id="MobiDB-lite"/>
    </source>
</evidence>
<dbReference type="Proteomes" id="UP001153714">
    <property type="component" value="Chromosome 2"/>
</dbReference>
<evidence type="ECO:0000313" key="12">
    <source>
        <dbReference type="Proteomes" id="UP001153714"/>
    </source>
</evidence>
<comment type="similarity">
    <text evidence="2 6">Belongs to the DNA polymerase alpha subunit B family.</text>
</comment>
<evidence type="ECO:0000256" key="5">
    <source>
        <dbReference type="ARBA" id="ARBA00023242"/>
    </source>
</evidence>
<accession>A0A9N9R481</accession>
<gene>
    <name evidence="11" type="ORF">DIATSA_LOCUS6971</name>
</gene>
<dbReference type="EMBL" id="OU893333">
    <property type="protein sequence ID" value="CAG9789223.1"/>
    <property type="molecule type" value="Genomic_DNA"/>
</dbReference>
<keyword evidence="4 6" id="KW-0235">DNA replication</keyword>
<evidence type="ECO:0000259" key="8">
    <source>
        <dbReference type="Pfam" id="PF04042"/>
    </source>
</evidence>
<evidence type="ECO:0000259" key="10">
    <source>
        <dbReference type="Pfam" id="PF22062"/>
    </source>
</evidence>
<keyword evidence="5 6" id="KW-0539">Nucleus</keyword>
<feature type="domain" description="DNA polymerase alpha/delta/epsilon subunit B" evidence="8">
    <location>
        <begin position="338"/>
        <end position="543"/>
    </location>
</feature>
<reference evidence="11" key="2">
    <citation type="submission" date="2022-10" db="EMBL/GenBank/DDBJ databases">
        <authorList>
            <consortium name="ENA_rothamsted_submissions"/>
            <consortium name="culmorum"/>
            <person name="King R."/>
        </authorList>
    </citation>
    <scope>NUCLEOTIDE SEQUENCE</scope>
</reference>
<feature type="domain" description="DNA polymerase alpha subunit B OB" evidence="10">
    <location>
        <begin position="214"/>
        <end position="314"/>
    </location>
</feature>
<evidence type="ECO:0000256" key="6">
    <source>
        <dbReference type="PIRNR" id="PIRNR018300"/>
    </source>
</evidence>
<comment type="subcellular location">
    <subcellularLocation>
        <location evidence="1 6">Nucleus</location>
    </subcellularLocation>
</comment>
<dbReference type="Gene3D" id="1.10.8.530">
    <property type="entry name" value="DNA polymerase alpha-primase, subunit B, N-terminal domain"/>
    <property type="match status" value="1"/>
</dbReference>
<dbReference type="InterPro" id="IPR016722">
    <property type="entry name" value="DNA_pol_alpha_bsu"/>
</dbReference>
<dbReference type="Gene3D" id="3.60.21.60">
    <property type="match status" value="2"/>
</dbReference>
<name>A0A9N9R481_9NEOP</name>
<dbReference type="Pfam" id="PF04042">
    <property type="entry name" value="DNA_pol_E_B"/>
    <property type="match status" value="1"/>
</dbReference>
<evidence type="ECO:0000256" key="1">
    <source>
        <dbReference type="ARBA" id="ARBA00004123"/>
    </source>
</evidence>
<dbReference type="PANTHER" id="PTHR23061">
    <property type="entry name" value="DNA POLYMERASE 2 ALPHA 70 KDA SUBUNIT"/>
    <property type="match status" value="1"/>
</dbReference>
<dbReference type="Pfam" id="PF08418">
    <property type="entry name" value="Pol_alpha_B_N"/>
    <property type="match status" value="1"/>
</dbReference>
<comment type="function">
    <text evidence="6">Accessory subunit of the DNA polymerase alpha complex (also known as the alpha DNA polymerase-primase complex) which plays an essential role in the initiation of DNA synthesis.</text>
</comment>
<proteinExistence type="inferred from homology"/>
<dbReference type="InterPro" id="IPR013627">
    <property type="entry name" value="Pol_alpha_B_N"/>
</dbReference>
<evidence type="ECO:0000256" key="4">
    <source>
        <dbReference type="ARBA" id="ARBA00022705"/>
    </source>
</evidence>
<feature type="region of interest" description="Disordered" evidence="7">
    <location>
        <begin position="70"/>
        <end position="91"/>
    </location>
</feature>
<dbReference type="InterPro" id="IPR007185">
    <property type="entry name" value="DNA_pol_a/d/e_bsu"/>
</dbReference>
<dbReference type="PIRSF" id="PIRSF018300">
    <property type="entry name" value="DNA_pol_alph_2"/>
    <property type="match status" value="1"/>
</dbReference>
<dbReference type="GO" id="GO:0003677">
    <property type="term" value="F:DNA binding"/>
    <property type="evidence" value="ECO:0007669"/>
    <property type="project" value="InterPro"/>
</dbReference>
<evidence type="ECO:0000313" key="11">
    <source>
        <dbReference type="EMBL" id="CAG9789223.1"/>
    </source>
</evidence>
<organism evidence="11 12">
    <name type="scientific">Diatraea saccharalis</name>
    <name type="common">sugarcane borer</name>
    <dbReference type="NCBI Taxonomy" id="40085"/>
    <lineage>
        <taxon>Eukaryota</taxon>
        <taxon>Metazoa</taxon>
        <taxon>Ecdysozoa</taxon>
        <taxon>Arthropoda</taxon>
        <taxon>Hexapoda</taxon>
        <taxon>Insecta</taxon>
        <taxon>Pterygota</taxon>
        <taxon>Neoptera</taxon>
        <taxon>Endopterygota</taxon>
        <taxon>Lepidoptera</taxon>
        <taxon>Glossata</taxon>
        <taxon>Ditrysia</taxon>
        <taxon>Pyraloidea</taxon>
        <taxon>Crambidae</taxon>
        <taxon>Crambinae</taxon>
        <taxon>Diatraea</taxon>
    </lineage>
</organism>